<sequence>ISTYHKEDMRVVVNKANKDQMLQPYLLERNGSTKWYQKLFKRLLNVAIHNVMVIYRCLPNNKIMGTLKFRLSLAQGLLENYGSGFAHPIYGRPSVVPLPKRLAERHFLECIPVKGKKQSLKKDVWCAQNMVKGKNLFTGVVNVRQGCG</sequence>
<dbReference type="EMBL" id="NEVH01008512">
    <property type="protein sequence ID" value="PNF34159.1"/>
    <property type="molecule type" value="Genomic_DNA"/>
</dbReference>
<reference evidence="1 2" key="1">
    <citation type="submission" date="2017-12" db="EMBL/GenBank/DDBJ databases">
        <title>Hemimetabolous genomes reveal molecular basis of termite eusociality.</title>
        <authorList>
            <person name="Harrison M.C."/>
            <person name="Jongepier E."/>
            <person name="Robertson H.M."/>
            <person name="Arning N."/>
            <person name="Bitard-Feildel T."/>
            <person name="Chao H."/>
            <person name="Childers C.P."/>
            <person name="Dinh H."/>
            <person name="Doddapaneni H."/>
            <person name="Dugan S."/>
            <person name="Gowin J."/>
            <person name="Greiner C."/>
            <person name="Han Y."/>
            <person name="Hu H."/>
            <person name="Hughes D.S.T."/>
            <person name="Huylmans A.-K."/>
            <person name="Kemena C."/>
            <person name="Kremer L.P.M."/>
            <person name="Lee S.L."/>
            <person name="Lopez-Ezquerra A."/>
            <person name="Mallet L."/>
            <person name="Monroy-Kuhn J.M."/>
            <person name="Moser A."/>
            <person name="Murali S.C."/>
            <person name="Muzny D.M."/>
            <person name="Otani S."/>
            <person name="Piulachs M.-D."/>
            <person name="Poelchau M."/>
            <person name="Qu J."/>
            <person name="Schaub F."/>
            <person name="Wada-Katsumata A."/>
            <person name="Worley K.C."/>
            <person name="Xie Q."/>
            <person name="Ylla G."/>
            <person name="Poulsen M."/>
            <person name="Gibbs R.A."/>
            <person name="Schal C."/>
            <person name="Richards S."/>
            <person name="Belles X."/>
            <person name="Korb J."/>
            <person name="Bornberg-Bauer E."/>
        </authorList>
    </citation>
    <scope>NUCLEOTIDE SEQUENCE [LARGE SCALE GENOMIC DNA]</scope>
    <source>
        <tissue evidence="1">Whole body</tissue>
    </source>
</reference>
<keyword evidence="2" id="KW-1185">Reference proteome</keyword>
<evidence type="ECO:0008006" key="3">
    <source>
        <dbReference type="Google" id="ProtNLM"/>
    </source>
</evidence>
<proteinExistence type="predicted"/>
<gene>
    <name evidence="1" type="ORF">B7P43_G18264</name>
</gene>
<dbReference type="Proteomes" id="UP000235965">
    <property type="component" value="Unassembled WGS sequence"/>
</dbReference>
<accession>A0A2J7QZZ2</accession>
<feature type="non-terminal residue" evidence="1">
    <location>
        <position position="1"/>
    </location>
</feature>
<name>A0A2J7QZZ2_9NEOP</name>
<protein>
    <recommendedName>
        <fullName evidence="3">PiggyBac transposable element-derived protein domain-containing protein</fullName>
    </recommendedName>
</protein>
<comment type="caution">
    <text evidence="1">The sequence shown here is derived from an EMBL/GenBank/DDBJ whole genome shotgun (WGS) entry which is preliminary data.</text>
</comment>
<dbReference type="AlphaFoldDB" id="A0A2J7QZZ2"/>
<evidence type="ECO:0000313" key="2">
    <source>
        <dbReference type="Proteomes" id="UP000235965"/>
    </source>
</evidence>
<organism evidence="1 2">
    <name type="scientific">Cryptotermes secundus</name>
    <dbReference type="NCBI Taxonomy" id="105785"/>
    <lineage>
        <taxon>Eukaryota</taxon>
        <taxon>Metazoa</taxon>
        <taxon>Ecdysozoa</taxon>
        <taxon>Arthropoda</taxon>
        <taxon>Hexapoda</taxon>
        <taxon>Insecta</taxon>
        <taxon>Pterygota</taxon>
        <taxon>Neoptera</taxon>
        <taxon>Polyneoptera</taxon>
        <taxon>Dictyoptera</taxon>
        <taxon>Blattodea</taxon>
        <taxon>Blattoidea</taxon>
        <taxon>Termitoidae</taxon>
        <taxon>Kalotermitidae</taxon>
        <taxon>Cryptotermitinae</taxon>
        <taxon>Cryptotermes</taxon>
    </lineage>
</organism>
<evidence type="ECO:0000313" key="1">
    <source>
        <dbReference type="EMBL" id="PNF34159.1"/>
    </source>
</evidence>
<dbReference type="InParanoid" id="A0A2J7QZZ2"/>